<keyword evidence="3" id="KW-1185">Reference proteome</keyword>
<sequence>MYQGIQRNGEESIQILHSPEHESWDAEKDAKEPDEQADPFGHGFAPYLSVVQGVDESQVAIHADSHEQVDAGVHVQGDGRADAATQEIAKGPVKLIIDVLCPEREAHEEDQISYSQNKYISKHTNNTDSVDVLGDYIVHNVPPVFQFWANG</sequence>
<evidence type="ECO:0000313" key="2">
    <source>
        <dbReference type="Ensembl" id="ENSMCSP00000017956.1"/>
    </source>
</evidence>
<feature type="region of interest" description="Disordered" evidence="1">
    <location>
        <begin position="1"/>
        <end position="44"/>
    </location>
</feature>
<feature type="compositionally biased region" description="Basic and acidic residues" evidence="1">
    <location>
        <begin position="18"/>
        <end position="34"/>
    </location>
</feature>
<accession>A0A8C5U7N3</accession>
<evidence type="ECO:0000256" key="1">
    <source>
        <dbReference type="SAM" id="MobiDB-lite"/>
    </source>
</evidence>
<dbReference type="Proteomes" id="UP000694560">
    <property type="component" value="Unplaced"/>
</dbReference>
<proteinExistence type="predicted"/>
<dbReference type="AlphaFoldDB" id="A0A8C5U7N3"/>
<organism evidence="2 3">
    <name type="scientific">Malurus cyaneus samueli</name>
    <dbReference type="NCBI Taxonomy" id="2593467"/>
    <lineage>
        <taxon>Eukaryota</taxon>
        <taxon>Metazoa</taxon>
        <taxon>Chordata</taxon>
        <taxon>Craniata</taxon>
        <taxon>Vertebrata</taxon>
        <taxon>Euteleostomi</taxon>
        <taxon>Archelosauria</taxon>
        <taxon>Archosauria</taxon>
        <taxon>Dinosauria</taxon>
        <taxon>Saurischia</taxon>
        <taxon>Theropoda</taxon>
        <taxon>Coelurosauria</taxon>
        <taxon>Aves</taxon>
        <taxon>Neognathae</taxon>
        <taxon>Neoaves</taxon>
        <taxon>Telluraves</taxon>
        <taxon>Australaves</taxon>
        <taxon>Passeriformes</taxon>
        <taxon>Meliphagoidea</taxon>
        <taxon>Maluridae</taxon>
        <taxon>Malurus</taxon>
    </lineage>
</organism>
<dbReference type="Ensembl" id="ENSMCST00000018413.1">
    <property type="protein sequence ID" value="ENSMCSP00000017956.1"/>
    <property type="gene ID" value="ENSMCSG00000012621.1"/>
</dbReference>
<dbReference type="OrthoDB" id="9947484at2759"/>
<evidence type="ECO:0000313" key="3">
    <source>
        <dbReference type="Proteomes" id="UP000694560"/>
    </source>
</evidence>
<reference evidence="2" key="1">
    <citation type="submission" date="2025-08" db="UniProtKB">
        <authorList>
            <consortium name="Ensembl"/>
        </authorList>
    </citation>
    <scope>IDENTIFICATION</scope>
</reference>
<reference evidence="2" key="2">
    <citation type="submission" date="2025-09" db="UniProtKB">
        <authorList>
            <consortium name="Ensembl"/>
        </authorList>
    </citation>
    <scope>IDENTIFICATION</scope>
</reference>
<name>A0A8C5U7N3_9PASS</name>
<protein>
    <submittedName>
        <fullName evidence="2">Uncharacterized protein</fullName>
    </submittedName>
</protein>